<reference evidence="1 2" key="1">
    <citation type="submission" date="2020-12" db="EMBL/GenBank/DDBJ databases">
        <title>Geomonas sp. Red259, isolated from paddy soil.</title>
        <authorList>
            <person name="Xu Z."/>
            <person name="Zhang Z."/>
            <person name="Masuda Y."/>
            <person name="Itoh H."/>
            <person name="Senoo K."/>
        </authorList>
    </citation>
    <scope>NUCLEOTIDE SEQUENCE [LARGE SCALE GENOMIC DNA]</scope>
    <source>
        <strain evidence="1 2">Red259</strain>
    </source>
</reference>
<comment type="caution">
    <text evidence="1">The sequence shown here is derived from an EMBL/GenBank/DDBJ whole genome shotgun (WGS) entry which is preliminary data.</text>
</comment>
<accession>A0ABS0YQI4</accession>
<evidence type="ECO:0000313" key="2">
    <source>
        <dbReference type="Proteomes" id="UP000641025"/>
    </source>
</evidence>
<organism evidence="1 2">
    <name type="scientific">Geomonas propionica</name>
    <dbReference type="NCBI Taxonomy" id="2798582"/>
    <lineage>
        <taxon>Bacteria</taxon>
        <taxon>Pseudomonadati</taxon>
        <taxon>Thermodesulfobacteriota</taxon>
        <taxon>Desulfuromonadia</taxon>
        <taxon>Geobacterales</taxon>
        <taxon>Geobacteraceae</taxon>
        <taxon>Geomonas</taxon>
    </lineage>
</organism>
<dbReference type="Proteomes" id="UP000641025">
    <property type="component" value="Unassembled WGS sequence"/>
</dbReference>
<keyword evidence="2" id="KW-1185">Reference proteome</keyword>
<dbReference type="RefSeq" id="WP_199394665.1">
    <property type="nucleotide sequence ID" value="NZ_JAEMHK010000005.1"/>
</dbReference>
<proteinExistence type="predicted"/>
<sequence length="141" mass="15842">MNHDRLIRSIINKYSAQPEVQSDIRKVLKYASSQTRMFLQPIIDNEPTKQKTSAVFATEDFEASEAFTEAIREDAVTLIKAITAQVVLGAETFAPVKAALDQKYEDRADVRNYLCNAGRVILEEIESLPQQDLLKLRQGAA</sequence>
<protein>
    <submittedName>
        <fullName evidence="1">Uncharacterized protein</fullName>
    </submittedName>
</protein>
<gene>
    <name evidence="1" type="ORF">JFN90_08375</name>
</gene>
<evidence type="ECO:0000313" key="1">
    <source>
        <dbReference type="EMBL" id="MBJ6800153.1"/>
    </source>
</evidence>
<dbReference type="EMBL" id="JAEMHK010000005">
    <property type="protein sequence ID" value="MBJ6800153.1"/>
    <property type="molecule type" value="Genomic_DNA"/>
</dbReference>
<name>A0ABS0YQI4_9BACT</name>